<proteinExistence type="predicted"/>
<sequence length="72" mass="8208">MAAWLLRQDSAWEIFRGGGLGMILFEPNPALTSGFTDSEHCEAYTKYRRPDEKSDEVVELEKEWGAAEWGLD</sequence>
<reference evidence="1" key="1">
    <citation type="submission" date="2022-11" db="EMBL/GenBank/DDBJ databases">
        <authorList>
            <person name="Petersen C."/>
        </authorList>
    </citation>
    <scope>NUCLEOTIDE SEQUENCE</scope>
    <source>
        <strain evidence="1">IBT 23319</strain>
    </source>
</reference>
<keyword evidence="2" id="KW-1185">Reference proteome</keyword>
<protein>
    <submittedName>
        <fullName evidence="1">Uncharacterized protein</fullName>
    </submittedName>
</protein>
<dbReference type="EMBL" id="JAPQKT010000003">
    <property type="protein sequence ID" value="KAJ5234154.1"/>
    <property type="molecule type" value="Genomic_DNA"/>
</dbReference>
<reference evidence="1" key="2">
    <citation type="journal article" date="2023" name="IMA Fungus">
        <title>Comparative genomic study of the Penicillium genus elucidates a diverse pangenome and 15 lateral gene transfer events.</title>
        <authorList>
            <person name="Petersen C."/>
            <person name="Sorensen T."/>
            <person name="Nielsen M.R."/>
            <person name="Sondergaard T.E."/>
            <person name="Sorensen J.L."/>
            <person name="Fitzpatrick D.A."/>
            <person name="Frisvad J.C."/>
            <person name="Nielsen K.L."/>
        </authorList>
    </citation>
    <scope>NUCLEOTIDE SEQUENCE</scope>
    <source>
        <strain evidence="1">IBT 23319</strain>
    </source>
</reference>
<accession>A0A9W9P295</accession>
<dbReference type="RefSeq" id="XP_056501654.1">
    <property type="nucleotide sequence ID" value="XM_056642242.1"/>
</dbReference>
<evidence type="ECO:0000313" key="2">
    <source>
        <dbReference type="Proteomes" id="UP001147733"/>
    </source>
</evidence>
<gene>
    <name evidence="1" type="ORF">N7469_003322</name>
</gene>
<dbReference type="Proteomes" id="UP001147733">
    <property type="component" value="Unassembled WGS sequence"/>
</dbReference>
<comment type="caution">
    <text evidence="1">The sequence shown here is derived from an EMBL/GenBank/DDBJ whole genome shotgun (WGS) entry which is preliminary data.</text>
</comment>
<dbReference type="GeneID" id="81381409"/>
<organism evidence="1 2">
    <name type="scientific">Penicillium citrinum</name>
    <dbReference type="NCBI Taxonomy" id="5077"/>
    <lineage>
        <taxon>Eukaryota</taxon>
        <taxon>Fungi</taxon>
        <taxon>Dikarya</taxon>
        <taxon>Ascomycota</taxon>
        <taxon>Pezizomycotina</taxon>
        <taxon>Eurotiomycetes</taxon>
        <taxon>Eurotiomycetidae</taxon>
        <taxon>Eurotiales</taxon>
        <taxon>Aspergillaceae</taxon>
        <taxon>Penicillium</taxon>
    </lineage>
</organism>
<dbReference type="AlphaFoldDB" id="A0A9W9P295"/>
<name>A0A9W9P295_PENCI</name>
<evidence type="ECO:0000313" key="1">
    <source>
        <dbReference type="EMBL" id="KAJ5234154.1"/>
    </source>
</evidence>